<dbReference type="Proteomes" id="UP001341281">
    <property type="component" value="Chromosome 04"/>
</dbReference>
<reference evidence="2 3" key="1">
    <citation type="submission" date="2024-02" db="EMBL/GenBank/DDBJ databases">
        <title>High-quality chromosome-scale genome assembly of Pensacola bahiagrass (Paspalum notatum Flugge var. saurae).</title>
        <authorList>
            <person name="Vega J.M."/>
            <person name="Podio M."/>
            <person name="Orjuela J."/>
            <person name="Siena L.A."/>
            <person name="Pessino S.C."/>
            <person name="Combes M.C."/>
            <person name="Mariac C."/>
            <person name="Albertini E."/>
            <person name="Pupilli F."/>
            <person name="Ortiz J.P.A."/>
            <person name="Leblanc O."/>
        </authorList>
    </citation>
    <scope>NUCLEOTIDE SEQUENCE [LARGE SCALE GENOMIC DNA]</scope>
    <source>
        <strain evidence="2">R1</strain>
        <tissue evidence="2">Leaf</tissue>
    </source>
</reference>
<dbReference type="AlphaFoldDB" id="A0AAQ3WNX2"/>
<accession>A0AAQ3WNX2</accession>
<gene>
    <name evidence="2" type="ORF">U9M48_017164</name>
</gene>
<dbReference type="EMBL" id="CP144748">
    <property type="protein sequence ID" value="WVZ68200.1"/>
    <property type="molecule type" value="Genomic_DNA"/>
</dbReference>
<sequence length="179" mass="18498">MNSSDESSLCLHATPALPKKSGQIWELYTEQGSEKSWRHDQNWMNTGYFYYWCNSSSIPILTPHELAPGRQIRRRAPSHRGSVTAGAAGARLLPSASGSPPCESASSPAGTGLVLASTAGLAASSPAAAEGRAWGRPAGEEARMAVGEGTADGGALRGTPAAEERQEAARPPAGKEAAG</sequence>
<protein>
    <submittedName>
        <fullName evidence="2">Uncharacterized protein</fullName>
    </submittedName>
</protein>
<organism evidence="2 3">
    <name type="scientific">Paspalum notatum var. saurae</name>
    <dbReference type="NCBI Taxonomy" id="547442"/>
    <lineage>
        <taxon>Eukaryota</taxon>
        <taxon>Viridiplantae</taxon>
        <taxon>Streptophyta</taxon>
        <taxon>Embryophyta</taxon>
        <taxon>Tracheophyta</taxon>
        <taxon>Spermatophyta</taxon>
        <taxon>Magnoliopsida</taxon>
        <taxon>Liliopsida</taxon>
        <taxon>Poales</taxon>
        <taxon>Poaceae</taxon>
        <taxon>PACMAD clade</taxon>
        <taxon>Panicoideae</taxon>
        <taxon>Andropogonodae</taxon>
        <taxon>Paspaleae</taxon>
        <taxon>Paspalinae</taxon>
        <taxon>Paspalum</taxon>
    </lineage>
</organism>
<evidence type="ECO:0000313" key="3">
    <source>
        <dbReference type="Proteomes" id="UP001341281"/>
    </source>
</evidence>
<feature type="region of interest" description="Disordered" evidence="1">
    <location>
        <begin position="74"/>
        <end position="109"/>
    </location>
</feature>
<name>A0AAQ3WNX2_PASNO</name>
<evidence type="ECO:0000313" key="2">
    <source>
        <dbReference type="EMBL" id="WVZ68200.1"/>
    </source>
</evidence>
<keyword evidence="3" id="KW-1185">Reference proteome</keyword>
<evidence type="ECO:0000256" key="1">
    <source>
        <dbReference type="SAM" id="MobiDB-lite"/>
    </source>
</evidence>
<feature type="region of interest" description="Disordered" evidence="1">
    <location>
        <begin position="125"/>
        <end position="179"/>
    </location>
</feature>
<proteinExistence type="predicted"/>